<dbReference type="AlphaFoldDB" id="A0ABD1N703"/>
<evidence type="ECO:0000256" key="1">
    <source>
        <dbReference type="SAM" id="MobiDB-lite"/>
    </source>
</evidence>
<accession>A0ABD1N703</accession>
<dbReference type="EMBL" id="JBGMDY010000002">
    <property type="protein sequence ID" value="KAL2343383.1"/>
    <property type="molecule type" value="Genomic_DNA"/>
</dbReference>
<protein>
    <submittedName>
        <fullName evidence="2">Uncharacterized protein</fullName>
    </submittedName>
</protein>
<gene>
    <name evidence="2" type="ORF">Fmac_004668</name>
</gene>
<keyword evidence="3" id="KW-1185">Reference proteome</keyword>
<evidence type="ECO:0000313" key="3">
    <source>
        <dbReference type="Proteomes" id="UP001603857"/>
    </source>
</evidence>
<reference evidence="2 3" key="1">
    <citation type="submission" date="2024-08" db="EMBL/GenBank/DDBJ databases">
        <title>Insights into the chromosomal genome structure of Flemingia macrophylla.</title>
        <authorList>
            <person name="Ding Y."/>
            <person name="Zhao Y."/>
            <person name="Bi W."/>
            <person name="Wu M."/>
            <person name="Zhao G."/>
            <person name="Gong Y."/>
            <person name="Li W."/>
            <person name="Zhang P."/>
        </authorList>
    </citation>
    <scope>NUCLEOTIDE SEQUENCE [LARGE SCALE GENOMIC DNA]</scope>
    <source>
        <strain evidence="2">DYQJB</strain>
        <tissue evidence="2">Leaf</tissue>
    </source>
</reference>
<proteinExistence type="predicted"/>
<feature type="region of interest" description="Disordered" evidence="1">
    <location>
        <begin position="87"/>
        <end position="107"/>
    </location>
</feature>
<comment type="caution">
    <text evidence="2">The sequence shown here is derived from an EMBL/GenBank/DDBJ whole genome shotgun (WGS) entry which is preliminary data.</text>
</comment>
<name>A0ABD1N703_9FABA</name>
<organism evidence="2 3">
    <name type="scientific">Flemingia macrophylla</name>
    <dbReference type="NCBI Taxonomy" id="520843"/>
    <lineage>
        <taxon>Eukaryota</taxon>
        <taxon>Viridiplantae</taxon>
        <taxon>Streptophyta</taxon>
        <taxon>Embryophyta</taxon>
        <taxon>Tracheophyta</taxon>
        <taxon>Spermatophyta</taxon>
        <taxon>Magnoliopsida</taxon>
        <taxon>eudicotyledons</taxon>
        <taxon>Gunneridae</taxon>
        <taxon>Pentapetalae</taxon>
        <taxon>rosids</taxon>
        <taxon>fabids</taxon>
        <taxon>Fabales</taxon>
        <taxon>Fabaceae</taxon>
        <taxon>Papilionoideae</taxon>
        <taxon>50 kb inversion clade</taxon>
        <taxon>NPAAA clade</taxon>
        <taxon>indigoferoid/millettioid clade</taxon>
        <taxon>Phaseoleae</taxon>
        <taxon>Flemingia</taxon>
    </lineage>
</organism>
<sequence length="107" mass="11931">MNVVAQGHGPPPTLCSTCVMNVVVQGHGQQGRRRARAAVEDCGAHELRRRTVEVKLLAKKEDRFALDSAIDELIHLGMQSVRESEIERNKMKAEEAEAENEGLRKEL</sequence>
<evidence type="ECO:0000313" key="2">
    <source>
        <dbReference type="EMBL" id="KAL2343383.1"/>
    </source>
</evidence>
<dbReference type="Proteomes" id="UP001603857">
    <property type="component" value="Unassembled WGS sequence"/>
</dbReference>